<dbReference type="Proteomes" id="UP000187313">
    <property type="component" value="Unassembled WGS sequence"/>
</dbReference>
<organism evidence="2 3">
    <name type="scientific">Paenibacillus odorifer</name>
    <dbReference type="NCBI Taxonomy" id="189426"/>
    <lineage>
        <taxon>Bacteria</taxon>
        <taxon>Bacillati</taxon>
        <taxon>Bacillota</taxon>
        <taxon>Bacilli</taxon>
        <taxon>Bacillales</taxon>
        <taxon>Paenibacillaceae</taxon>
        <taxon>Paenibacillus</taxon>
    </lineage>
</organism>
<evidence type="ECO:0000313" key="3">
    <source>
        <dbReference type="Proteomes" id="UP000187313"/>
    </source>
</evidence>
<accession>A0ABX3HVR7</accession>
<name>A0ABX3HVR7_9BACL</name>
<keyword evidence="3" id="KW-1185">Reference proteome</keyword>
<evidence type="ECO:0000313" key="2">
    <source>
        <dbReference type="EMBL" id="OMD54101.1"/>
    </source>
</evidence>
<comment type="caution">
    <text evidence="2">The sequence shown here is derived from an EMBL/GenBank/DDBJ whole genome shotgun (WGS) entry which is preliminary data.</text>
</comment>
<sequence>MSESGKIPLSSMTPERIEEIKRNFKAGSPWWFMIEKAEIAYLIHSLEESQQQNARWKEAVNGLMMADTDVQRDLAEAQQTIARQQAELDEYQGQMKILTEWANAEEMNVSDLISERNDLQEALEKIKSAAPNPFYHMASDALK</sequence>
<gene>
    <name evidence="2" type="ORF">BSK51_07915</name>
</gene>
<proteinExistence type="predicted"/>
<protein>
    <submittedName>
        <fullName evidence="2">Uncharacterized protein</fullName>
    </submittedName>
</protein>
<feature type="coiled-coil region" evidence="1">
    <location>
        <begin position="67"/>
        <end position="129"/>
    </location>
</feature>
<reference evidence="2 3" key="1">
    <citation type="submission" date="2016-10" db="EMBL/GenBank/DDBJ databases">
        <title>Paenibacillus species isolates.</title>
        <authorList>
            <person name="Beno S.M."/>
        </authorList>
    </citation>
    <scope>NUCLEOTIDE SEQUENCE [LARGE SCALE GENOMIC DNA]</scope>
    <source>
        <strain evidence="2 3">FSL R5-0923</strain>
    </source>
</reference>
<dbReference type="EMBL" id="MPTD01000004">
    <property type="protein sequence ID" value="OMD54101.1"/>
    <property type="molecule type" value="Genomic_DNA"/>
</dbReference>
<dbReference type="RefSeq" id="WP_076298768.1">
    <property type="nucleotide sequence ID" value="NZ_MPTD01000004.1"/>
</dbReference>
<keyword evidence="1" id="KW-0175">Coiled coil</keyword>
<evidence type="ECO:0000256" key="1">
    <source>
        <dbReference type="SAM" id="Coils"/>
    </source>
</evidence>